<protein>
    <submittedName>
        <fullName evidence="1">HAD family phosphatase</fullName>
    </submittedName>
</protein>
<dbReference type="PANTHER" id="PTHR43611:SF3">
    <property type="entry name" value="FLAVIN MONONUCLEOTIDE HYDROLASE 1, CHLOROPLATIC"/>
    <property type="match status" value="1"/>
</dbReference>
<dbReference type="Gene3D" id="3.40.50.1000">
    <property type="entry name" value="HAD superfamily/HAD-like"/>
    <property type="match status" value="1"/>
</dbReference>
<dbReference type="InterPro" id="IPR006439">
    <property type="entry name" value="HAD-SF_hydro_IA"/>
</dbReference>
<dbReference type="RefSeq" id="WP_394825541.1">
    <property type="nucleotide sequence ID" value="NZ_CP089984.1"/>
</dbReference>
<dbReference type="PANTHER" id="PTHR43611">
    <property type="entry name" value="ALPHA-D-GLUCOSE 1-PHOSPHATE PHOSPHATASE"/>
    <property type="match status" value="1"/>
</dbReference>
<dbReference type="SFLD" id="SFLDG01129">
    <property type="entry name" value="C1.5:_HAD__Beta-PGM__Phosphata"/>
    <property type="match status" value="1"/>
</dbReference>
<evidence type="ECO:0000313" key="2">
    <source>
        <dbReference type="Proteomes" id="UP001370348"/>
    </source>
</evidence>
<gene>
    <name evidence="1" type="ORF">LZC94_01255</name>
</gene>
<dbReference type="EMBL" id="CP089984">
    <property type="protein sequence ID" value="WXB15907.1"/>
    <property type="molecule type" value="Genomic_DNA"/>
</dbReference>
<dbReference type="CDD" id="cd02603">
    <property type="entry name" value="HAD_sEH-N_like"/>
    <property type="match status" value="1"/>
</dbReference>
<accession>A0ABZ2LYF5</accession>
<reference evidence="1 2" key="1">
    <citation type="submission" date="2021-12" db="EMBL/GenBank/DDBJ databases">
        <title>Discovery of the Pendulisporaceae a myxobacterial family with distinct sporulation behavior and unique specialized metabolism.</title>
        <authorList>
            <person name="Garcia R."/>
            <person name="Popoff A."/>
            <person name="Bader C.D."/>
            <person name="Loehr J."/>
            <person name="Walesch S."/>
            <person name="Walt C."/>
            <person name="Boldt J."/>
            <person name="Bunk B."/>
            <person name="Haeckl F.J.F.P.J."/>
            <person name="Gunesch A.P."/>
            <person name="Birkelbach J."/>
            <person name="Nuebel U."/>
            <person name="Pietschmann T."/>
            <person name="Bach T."/>
            <person name="Mueller R."/>
        </authorList>
    </citation>
    <scope>NUCLEOTIDE SEQUENCE [LARGE SCALE GENOMIC DNA]</scope>
    <source>
        <strain evidence="1 2">MSr11954</strain>
    </source>
</reference>
<sequence length="209" mass="22998">MAAANVRPVIVFDLFGVIARNQTEDDKRKLERIAGVAGDAPAEAAFWNVYWACRPPYDAGQSSLDYWSTVTRELGVTYSKEIVAALIEADLASWCDVDERMVALIAEIGASGRTIGLLSNIILDLVPIFEAKHGGWLRHFHALTYSCRIGVAKPDPRAYRICAERLGVATSEALFFDDNERNVLAARQAGMAAEVFTSPEQVRERLGLP</sequence>
<dbReference type="SFLD" id="SFLDS00003">
    <property type="entry name" value="Haloacid_Dehalogenase"/>
    <property type="match status" value="1"/>
</dbReference>
<organism evidence="1 2">
    <name type="scientific">Pendulispora albinea</name>
    <dbReference type="NCBI Taxonomy" id="2741071"/>
    <lineage>
        <taxon>Bacteria</taxon>
        <taxon>Pseudomonadati</taxon>
        <taxon>Myxococcota</taxon>
        <taxon>Myxococcia</taxon>
        <taxon>Myxococcales</taxon>
        <taxon>Sorangiineae</taxon>
        <taxon>Pendulisporaceae</taxon>
        <taxon>Pendulispora</taxon>
    </lineage>
</organism>
<dbReference type="Proteomes" id="UP001370348">
    <property type="component" value="Chromosome"/>
</dbReference>
<name>A0ABZ2LYF5_9BACT</name>
<dbReference type="InterPro" id="IPR036412">
    <property type="entry name" value="HAD-like_sf"/>
</dbReference>
<dbReference type="Pfam" id="PF00702">
    <property type="entry name" value="Hydrolase"/>
    <property type="match status" value="1"/>
</dbReference>
<evidence type="ECO:0000313" key="1">
    <source>
        <dbReference type="EMBL" id="WXB15907.1"/>
    </source>
</evidence>
<dbReference type="PRINTS" id="PR00413">
    <property type="entry name" value="HADHALOGNASE"/>
</dbReference>
<dbReference type="NCBIfam" id="TIGR01509">
    <property type="entry name" value="HAD-SF-IA-v3"/>
    <property type="match status" value="1"/>
</dbReference>
<dbReference type="SUPFAM" id="SSF56784">
    <property type="entry name" value="HAD-like"/>
    <property type="match status" value="1"/>
</dbReference>
<proteinExistence type="predicted"/>
<dbReference type="InterPro" id="IPR023214">
    <property type="entry name" value="HAD_sf"/>
</dbReference>
<keyword evidence="2" id="KW-1185">Reference proteome</keyword>